<reference evidence="2" key="2">
    <citation type="submission" date="2021-12" db="EMBL/GenBank/DDBJ databases">
        <title>Resequencing data analysis of finger millet.</title>
        <authorList>
            <person name="Hatakeyama M."/>
            <person name="Aluri S."/>
            <person name="Balachadran M.T."/>
            <person name="Sivarajan S.R."/>
            <person name="Poveda L."/>
            <person name="Shimizu-Inatsugi R."/>
            <person name="Schlapbach R."/>
            <person name="Sreeman S.M."/>
            <person name="Shimizu K.K."/>
        </authorList>
    </citation>
    <scope>NUCLEOTIDE SEQUENCE</scope>
</reference>
<accession>A0AAV5D0A8</accession>
<proteinExistence type="predicted"/>
<dbReference type="AlphaFoldDB" id="A0AAV5D0A8"/>
<feature type="domain" description="Fe2OG dioxygenase" evidence="1">
    <location>
        <begin position="38"/>
        <end position="139"/>
    </location>
</feature>
<dbReference type="PANTHER" id="PTHR47990">
    <property type="entry name" value="2-OXOGLUTARATE (2OG) AND FE(II)-DEPENDENT OXYGENASE SUPERFAMILY PROTEIN-RELATED"/>
    <property type="match status" value="1"/>
</dbReference>
<comment type="caution">
    <text evidence="2">The sequence shown here is derived from an EMBL/GenBank/DDBJ whole genome shotgun (WGS) entry which is preliminary data.</text>
</comment>
<dbReference type="Pfam" id="PF03171">
    <property type="entry name" value="2OG-FeII_Oxy"/>
    <property type="match status" value="1"/>
</dbReference>
<dbReference type="SUPFAM" id="SSF51197">
    <property type="entry name" value="Clavaminate synthase-like"/>
    <property type="match status" value="1"/>
</dbReference>
<dbReference type="PROSITE" id="PS51471">
    <property type="entry name" value="FE2OG_OXY"/>
    <property type="match status" value="1"/>
</dbReference>
<evidence type="ECO:0000313" key="3">
    <source>
        <dbReference type="Proteomes" id="UP001054889"/>
    </source>
</evidence>
<gene>
    <name evidence="2" type="primary">ga20943</name>
    <name evidence="2" type="ORF">PR202_ga20943</name>
</gene>
<dbReference type="InterPro" id="IPR044861">
    <property type="entry name" value="IPNS-like_FE2OG_OXY"/>
</dbReference>
<keyword evidence="3" id="KW-1185">Reference proteome</keyword>
<dbReference type="InterPro" id="IPR050231">
    <property type="entry name" value="Iron_ascorbate_oxido_reductase"/>
</dbReference>
<evidence type="ECO:0000259" key="1">
    <source>
        <dbReference type="PROSITE" id="PS51471"/>
    </source>
</evidence>
<protein>
    <recommendedName>
        <fullName evidence="1">Fe2OG dioxygenase domain-containing protein</fullName>
    </recommendedName>
</protein>
<organism evidence="2 3">
    <name type="scientific">Eleusine coracana subsp. coracana</name>
    <dbReference type="NCBI Taxonomy" id="191504"/>
    <lineage>
        <taxon>Eukaryota</taxon>
        <taxon>Viridiplantae</taxon>
        <taxon>Streptophyta</taxon>
        <taxon>Embryophyta</taxon>
        <taxon>Tracheophyta</taxon>
        <taxon>Spermatophyta</taxon>
        <taxon>Magnoliopsida</taxon>
        <taxon>Liliopsida</taxon>
        <taxon>Poales</taxon>
        <taxon>Poaceae</taxon>
        <taxon>PACMAD clade</taxon>
        <taxon>Chloridoideae</taxon>
        <taxon>Cynodonteae</taxon>
        <taxon>Eleusininae</taxon>
        <taxon>Eleusine</taxon>
    </lineage>
</organism>
<dbReference type="Gene3D" id="2.60.120.330">
    <property type="entry name" value="B-lactam Antibiotic, Isopenicillin N Synthase, Chain"/>
    <property type="match status" value="1"/>
</dbReference>
<dbReference type="InterPro" id="IPR027443">
    <property type="entry name" value="IPNS-like_sf"/>
</dbReference>
<dbReference type="InterPro" id="IPR005123">
    <property type="entry name" value="Oxoglu/Fe-dep_dioxygenase_dom"/>
</dbReference>
<sequence length="199" mass="22246">MIMSFGKNMLKLEEMVETLILEGLGVGGESTGAHLGQLTHGFRFSHYDPPLNKETGISMTPHRDDTMTTAILQHEVEGLQVRVEDGRWVAVPPEPGTITFVAGEQFTVVTNGRVKACDHRVRTPSNRDRYAVLFGRKRQDGVAVTVLDDLVDADHPLMYHPLRHEEYSMFRYTPEASKFDDPLKAYCGVQTDGDGAMVR</sequence>
<evidence type="ECO:0000313" key="2">
    <source>
        <dbReference type="EMBL" id="GJN03490.1"/>
    </source>
</evidence>
<dbReference type="EMBL" id="BQKI01000010">
    <property type="protein sequence ID" value="GJN03490.1"/>
    <property type="molecule type" value="Genomic_DNA"/>
</dbReference>
<dbReference type="Proteomes" id="UP001054889">
    <property type="component" value="Unassembled WGS sequence"/>
</dbReference>
<name>A0AAV5D0A8_ELECO</name>
<reference evidence="2" key="1">
    <citation type="journal article" date="2018" name="DNA Res.">
        <title>Multiple hybrid de novo genome assembly of finger millet, an orphan allotetraploid crop.</title>
        <authorList>
            <person name="Hatakeyama M."/>
            <person name="Aluri S."/>
            <person name="Balachadran M.T."/>
            <person name="Sivarajan S.R."/>
            <person name="Patrignani A."/>
            <person name="Gruter S."/>
            <person name="Poveda L."/>
            <person name="Shimizu-Inatsugi R."/>
            <person name="Baeten J."/>
            <person name="Francoijs K.J."/>
            <person name="Nataraja K.N."/>
            <person name="Reddy Y.A.N."/>
            <person name="Phadnis S."/>
            <person name="Ravikumar R.L."/>
            <person name="Schlapbach R."/>
            <person name="Sreeman S.M."/>
            <person name="Shimizu K.K."/>
        </authorList>
    </citation>
    <scope>NUCLEOTIDE SEQUENCE</scope>
</reference>